<dbReference type="InterPro" id="IPR045339">
    <property type="entry name" value="DUF6534"/>
</dbReference>
<gene>
    <name evidence="3" type="ORF">WOLCODRAFT_143220</name>
</gene>
<dbReference type="AlphaFoldDB" id="A0A2H3JFU7"/>
<keyword evidence="1" id="KW-0472">Membrane</keyword>
<accession>A0A2H3JFU7</accession>
<evidence type="ECO:0000313" key="4">
    <source>
        <dbReference type="Proteomes" id="UP000218811"/>
    </source>
</evidence>
<dbReference type="PANTHER" id="PTHR40465">
    <property type="entry name" value="CHROMOSOME 1, WHOLE GENOME SHOTGUN SEQUENCE"/>
    <property type="match status" value="1"/>
</dbReference>
<name>A0A2H3JFU7_WOLCO</name>
<dbReference type="Proteomes" id="UP000218811">
    <property type="component" value="Unassembled WGS sequence"/>
</dbReference>
<dbReference type="OrthoDB" id="2792702at2759"/>
<sequence length="314" mass="34423">MPATPDEVLGPGLIGLIFGIVLYGVTCAQVTYYCARYCARHRDELGHVKRLVAILWVLDTATTTAAIVAGWDYLVTMHASASATTILVRAVAIEYLFGVCTDLRDRTAKCIDLTFVQAIVTLIAQCCYMYSICRLTMRKWYCIPLTITMLMSALTSCACGIASAYIGFSDHEMPGIFVKTKTTAVLQILAATVTDLYITISLTLILRGHRTGFRNTEAMINKLTVYIINRGILTTLIPIGQTIAYTTAPVQVTAWAAFHVPGSKVYVNSLIAMINARGSINQRQTVEDHLTTMFFEAPPPSQIALADSRRGAKF</sequence>
<dbReference type="EMBL" id="KB468113">
    <property type="protein sequence ID" value="PCH40781.1"/>
    <property type="molecule type" value="Genomic_DNA"/>
</dbReference>
<evidence type="ECO:0000259" key="2">
    <source>
        <dbReference type="Pfam" id="PF20152"/>
    </source>
</evidence>
<keyword evidence="1" id="KW-0812">Transmembrane</keyword>
<keyword evidence="1" id="KW-1133">Transmembrane helix</keyword>
<feature type="domain" description="DUF6534" evidence="2">
    <location>
        <begin position="191"/>
        <end position="278"/>
    </location>
</feature>
<dbReference type="PANTHER" id="PTHR40465:SF1">
    <property type="entry name" value="DUF6534 DOMAIN-CONTAINING PROTEIN"/>
    <property type="match status" value="1"/>
</dbReference>
<feature type="transmembrane region" description="Helical" evidence="1">
    <location>
        <begin position="186"/>
        <end position="206"/>
    </location>
</feature>
<reference evidence="3 4" key="1">
    <citation type="journal article" date="2012" name="Science">
        <title>The Paleozoic origin of enzymatic lignin decomposition reconstructed from 31 fungal genomes.</title>
        <authorList>
            <person name="Floudas D."/>
            <person name="Binder M."/>
            <person name="Riley R."/>
            <person name="Barry K."/>
            <person name="Blanchette R.A."/>
            <person name="Henrissat B."/>
            <person name="Martinez A.T."/>
            <person name="Otillar R."/>
            <person name="Spatafora J.W."/>
            <person name="Yadav J.S."/>
            <person name="Aerts A."/>
            <person name="Benoit I."/>
            <person name="Boyd A."/>
            <person name="Carlson A."/>
            <person name="Copeland A."/>
            <person name="Coutinho P.M."/>
            <person name="de Vries R.P."/>
            <person name="Ferreira P."/>
            <person name="Findley K."/>
            <person name="Foster B."/>
            <person name="Gaskell J."/>
            <person name="Glotzer D."/>
            <person name="Gorecki P."/>
            <person name="Heitman J."/>
            <person name="Hesse C."/>
            <person name="Hori C."/>
            <person name="Igarashi K."/>
            <person name="Jurgens J.A."/>
            <person name="Kallen N."/>
            <person name="Kersten P."/>
            <person name="Kohler A."/>
            <person name="Kuees U."/>
            <person name="Kumar T.K.A."/>
            <person name="Kuo A."/>
            <person name="LaButti K."/>
            <person name="Larrondo L.F."/>
            <person name="Lindquist E."/>
            <person name="Ling A."/>
            <person name="Lombard V."/>
            <person name="Lucas S."/>
            <person name="Lundell T."/>
            <person name="Martin R."/>
            <person name="McLaughlin D.J."/>
            <person name="Morgenstern I."/>
            <person name="Morin E."/>
            <person name="Murat C."/>
            <person name="Nagy L.G."/>
            <person name="Nolan M."/>
            <person name="Ohm R.A."/>
            <person name="Patyshakuliyeva A."/>
            <person name="Rokas A."/>
            <person name="Ruiz-Duenas F.J."/>
            <person name="Sabat G."/>
            <person name="Salamov A."/>
            <person name="Samejima M."/>
            <person name="Schmutz J."/>
            <person name="Slot J.C."/>
            <person name="St John F."/>
            <person name="Stenlid J."/>
            <person name="Sun H."/>
            <person name="Sun S."/>
            <person name="Syed K."/>
            <person name="Tsang A."/>
            <person name="Wiebenga A."/>
            <person name="Young D."/>
            <person name="Pisabarro A."/>
            <person name="Eastwood D.C."/>
            <person name="Martin F."/>
            <person name="Cullen D."/>
            <person name="Grigoriev I.V."/>
            <person name="Hibbett D.S."/>
        </authorList>
    </citation>
    <scope>NUCLEOTIDE SEQUENCE [LARGE SCALE GENOMIC DNA]</scope>
    <source>
        <strain evidence="3 4">MD-104</strain>
    </source>
</reference>
<organism evidence="3 4">
    <name type="scientific">Wolfiporia cocos (strain MD-104)</name>
    <name type="common">Brown rot fungus</name>
    <dbReference type="NCBI Taxonomy" id="742152"/>
    <lineage>
        <taxon>Eukaryota</taxon>
        <taxon>Fungi</taxon>
        <taxon>Dikarya</taxon>
        <taxon>Basidiomycota</taxon>
        <taxon>Agaricomycotina</taxon>
        <taxon>Agaricomycetes</taxon>
        <taxon>Polyporales</taxon>
        <taxon>Phaeolaceae</taxon>
        <taxon>Wolfiporia</taxon>
    </lineage>
</organism>
<dbReference type="Pfam" id="PF20152">
    <property type="entry name" value="DUF6534"/>
    <property type="match status" value="1"/>
</dbReference>
<feature type="transmembrane region" description="Helical" evidence="1">
    <location>
        <begin position="113"/>
        <end position="133"/>
    </location>
</feature>
<evidence type="ECO:0000313" key="3">
    <source>
        <dbReference type="EMBL" id="PCH40781.1"/>
    </source>
</evidence>
<keyword evidence="4" id="KW-1185">Reference proteome</keyword>
<proteinExistence type="predicted"/>
<feature type="transmembrane region" description="Helical" evidence="1">
    <location>
        <begin position="12"/>
        <end position="39"/>
    </location>
</feature>
<feature type="transmembrane region" description="Helical" evidence="1">
    <location>
        <begin position="140"/>
        <end position="166"/>
    </location>
</feature>
<protein>
    <recommendedName>
        <fullName evidence="2">DUF6534 domain-containing protein</fullName>
    </recommendedName>
</protein>
<evidence type="ECO:0000256" key="1">
    <source>
        <dbReference type="SAM" id="Phobius"/>
    </source>
</evidence>
<feature type="transmembrane region" description="Helical" evidence="1">
    <location>
        <begin position="51"/>
        <end position="71"/>
    </location>
</feature>
<dbReference type="STRING" id="742152.A0A2H3JFU7"/>